<evidence type="ECO:0000313" key="2">
    <source>
        <dbReference type="EMBL" id="KAK5877937.1"/>
    </source>
</evidence>
<organism evidence="2 3">
    <name type="scientific">Champsocephalus esox</name>
    <name type="common">pike icefish</name>
    <dbReference type="NCBI Taxonomy" id="159716"/>
    <lineage>
        <taxon>Eukaryota</taxon>
        <taxon>Metazoa</taxon>
        <taxon>Chordata</taxon>
        <taxon>Craniata</taxon>
        <taxon>Vertebrata</taxon>
        <taxon>Euteleostomi</taxon>
        <taxon>Actinopterygii</taxon>
        <taxon>Neopterygii</taxon>
        <taxon>Teleostei</taxon>
        <taxon>Neoteleostei</taxon>
        <taxon>Acanthomorphata</taxon>
        <taxon>Eupercaria</taxon>
        <taxon>Perciformes</taxon>
        <taxon>Notothenioidei</taxon>
        <taxon>Channichthyidae</taxon>
        <taxon>Champsocephalus</taxon>
    </lineage>
</organism>
<evidence type="ECO:0000256" key="1">
    <source>
        <dbReference type="SAM" id="MobiDB-lite"/>
    </source>
</evidence>
<keyword evidence="3" id="KW-1185">Reference proteome</keyword>
<accession>A0AAN8B476</accession>
<protein>
    <submittedName>
        <fullName evidence="2">Uncharacterized protein</fullName>
    </submittedName>
</protein>
<dbReference type="EMBL" id="JAULUE010002066">
    <property type="protein sequence ID" value="KAK5877937.1"/>
    <property type="molecule type" value="Genomic_DNA"/>
</dbReference>
<comment type="caution">
    <text evidence="2">The sequence shown here is derived from an EMBL/GenBank/DDBJ whole genome shotgun (WGS) entry which is preliminary data.</text>
</comment>
<dbReference type="AlphaFoldDB" id="A0AAN8B476"/>
<sequence>MLVDSSPSFLPNTHDPVSACLSISSVSIQRVGSCTGALVPNLPFGDGQSECDGRDEGSRRKNKSVSASVLLRPGRQKEIYLKGETSRSPPAKRAENAKHSFLPLLQQREIIVACCVVQPLPS</sequence>
<gene>
    <name evidence="2" type="ORF">CesoFtcFv8_025396</name>
</gene>
<name>A0AAN8B476_9TELE</name>
<dbReference type="Proteomes" id="UP001335648">
    <property type="component" value="Unassembled WGS sequence"/>
</dbReference>
<reference evidence="2 3" key="1">
    <citation type="journal article" date="2023" name="Mol. Biol. Evol.">
        <title>Genomics of Secondarily Temperate Adaptation in the Only Non-Antarctic Icefish.</title>
        <authorList>
            <person name="Rivera-Colon A.G."/>
            <person name="Rayamajhi N."/>
            <person name="Minhas B.F."/>
            <person name="Madrigal G."/>
            <person name="Bilyk K.T."/>
            <person name="Yoon V."/>
            <person name="Hune M."/>
            <person name="Gregory S."/>
            <person name="Cheng C.H.C."/>
            <person name="Catchen J.M."/>
        </authorList>
    </citation>
    <scope>NUCLEOTIDE SEQUENCE [LARGE SCALE GENOMIC DNA]</scope>
    <source>
        <strain evidence="2">JC2023a</strain>
    </source>
</reference>
<proteinExistence type="predicted"/>
<evidence type="ECO:0000313" key="3">
    <source>
        <dbReference type="Proteomes" id="UP001335648"/>
    </source>
</evidence>
<feature type="region of interest" description="Disordered" evidence="1">
    <location>
        <begin position="44"/>
        <end position="68"/>
    </location>
</feature>